<dbReference type="Proteomes" id="UP000636004">
    <property type="component" value="Unassembled WGS sequence"/>
</dbReference>
<dbReference type="PROSITE" id="PS51257">
    <property type="entry name" value="PROKAR_LIPOPROTEIN"/>
    <property type="match status" value="1"/>
</dbReference>
<feature type="signal peptide" evidence="1">
    <location>
        <begin position="1"/>
        <end position="21"/>
    </location>
</feature>
<protein>
    <submittedName>
        <fullName evidence="2">Uncharacterized protein</fullName>
    </submittedName>
</protein>
<accession>A0A918R406</accession>
<dbReference type="RefSeq" id="WP_189361198.1">
    <property type="nucleotide sequence ID" value="NZ_BMWZ01000005.1"/>
</dbReference>
<evidence type="ECO:0000256" key="1">
    <source>
        <dbReference type="SAM" id="SignalP"/>
    </source>
</evidence>
<dbReference type="AlphaFoldDB" id="A0A918R406"/>
<proteinExistence type="predicted"/>
<reference evidence="2" key="2">
    <citation type="submission" date="2020-09" db="EMBL/GenBank/DDBJ databases">
        <authorList>
            <person name="Sun Q."/>
            <person name="Kim S."/>
        </authorList>
    </citation>
    <scope>NUCLEOTIDE SEQUENCE</scope>
    <source>
        <strain evidence="2">KCTC 12710</strain>
    </source>
</reference>
<evidence type="ECO:0000313" key="3">
    <source>
        <dbReference type="Proteomes" id="UP000636004"/>
    </source>
</evidence>
<feature type="chain" id="PRO_5037757890" evidence="1">
    <location>
        <begin position="22"/>
        <end position="46"/>
    </location>
</feature>
<sequence length="46" mass="5006">MKALKITLVLVVLISSLTSCTKQDLSEDDVLNAPEIEATGEIEAFR</sequence>
<evidence type="ECO:0000313" key="2">
    <source>
        <dbReference type="EMBL" id="GGZ85871.1"/>
    </source>
</evidence>
<organism evidence="2 3">
    <name type="scientific">Algibacter mikhailovii</name>
    <dbReference type="NCBI Taxonomy" id="425498"/>
    <lineage>
        <taxon>Bacteria</taxon>
        <taxon>Pseudomonadati</taxon>
        <taxon>Bacteroidota</taxon>
        <taxon>Flavobacteriia</taxon>
        <taxon>Flavobacteriales</taxon>
        <taxon>Flavobacteriaceae</taxon>
        <taxon>Algibacter</taxon>
    </lineage>
</organism>
<keyword evidence="1" id="KW-0732">Signal</keyword>
<keyword evidence="3" id="KW-1185">Reference proteome</keyword>
<reference evidence="2" key="1">
    <citation type="journal article" date="2014" name="Int. J. Syst. Evol. Microbiol.">
        <title>Complete genome sequence of Corynebacterium casei LMG S-19264T (=DSM 44701T), isolated from a smear-ripened cheese.</title>
        <authorList>
            <consortium name="US DOE Joint Genome Institute (JGI-PGF)"/>
            <person name="Walter F."/>
            <person name="Albersmeier A."/>
            <person name="Kalinowski J."/>
            <person name="Ruckert C."/>
        </authorList>
    </citation>
    <scope>NUCLEOTIDE SEQUENCE</scope>
    <source>
        <strain evidence="2">KCTC 12710</strain>
    </source>
</reference>
<name>A0A918R406_9FLAO</name>
<gene>
    <name evidence="2" type="ORF">GCM10007028_25200</name>
</gene>
<dbReference type="EMBL" id="BMWZ01000005">
    <property type="protein sequence ID" value="GGZ85871.1"/>
    <property type="molecule type" value="Genomic_DNA"/>
</dbReference>
<comment type="caution">
    <text evidence="2">The sequence shown here is derived from an EMBL/GenBank/DDBJ whole genome shotgun (WGS) entry which is preliminary data.</text>
</comment>